<dbReference type="EMBL" id="AQQY01000003">
    <property type="protein sequence ID" value="KCV82444.1"/>
    <property type="molecule type" value="Genomic_DNA"/>
</dbReference>
<evidence type="ECO:0000256" key="2">
    <source>
        <dbReference type="SAM" id="Phobius"/>
    </source>
</evidence>
<keyword evidence="2" id="KW-0812">Transmembrane</keyword>
<keyword evidence="4" id="KW-1185">Reference proteome</keyword>
<name>A0A058ZLE5_9RHOB</name>
<evidence type="ECO:0008006" key="5">
    <source>
        <dbReference type="Google" id="ProtNLM"/>
    </source>
</evidence>
<dbReference type="Proteomes" id="UP000024836">
    <property type="component" value="Unassembled WGS sequence"/>
</dbReference>
<protein>
    <recommendedName>
        <fullName evidence="5">Type IV secretion system coupling protein TraD DNA-binding domain-containing protein</fullName>
    </recommendedName>
</protein>
<evidence type="ECO:0000313" key="3">
    <source>
        <dbReference type="EMBL" id="KCV82444.1"/>
    </source>
</evidence>
<dbReference type="STRING" id="1461693.ATO10_05866"/>
<evidence type="ECO:0000256" key="1">
    <source>
        <dbReference type="SAM" id="MobiDB-lite"/>
    </source>
</evidence>
<comment type="caution">
    <text evidence="3">The sequence shown here is derived from an EMBL/GenBank/DDBJ whole genome shotgun (WGS) entry which is preliminary data.</text>
</comment>
<feature type="region of interest" description="Disordered" evidence="1">
    <location>
        <begin position="643"/>
        <end position="691"/>
    </location>
</feature>
<gene>
    <name evidence="3" type="ORF">ATO10_05866</name>
</gene>
<organism evidence="3 4">
    <name type="scientific">Actibacterium atlanticum</name>
    <dbReference type="NCBI Taxonomy" id="1461693"/>
    <lineage>
        <taxon>Bacteria</taxon>
        <taxon>Pseudomonadati</taxon>
        <taxon>Pseudomonadota</taxon>
        <taxon>Alphaproteobacteria</taxon>
        <taxon>Rhodobacterales</taxon>
        <taxon>Roseobacteraceae</taxon>
        <taxon>Actibacterium</taxon>
    </lineage>
</organism>
<reference evidence="3 4" key="1">
    <citation type="submission" date="2013-04" db="EMBL/GenBank/DDBJ databases">
        <title>Shimia sp. 22II-S11-Z10 Genome Sequencing.</title>
        <authorList>
            <person name="Lai Q."/>
            <person name="Li G."/>
            <person name="Shao Z."/>
        </authorList>
    </citation>
    <scope>NUCLEOTIDE SEQUENCE [LARGE SCALE GENOMIC DNA]</scope>
    <source>
        <strain evidence="4">22II-S11-Z10</strain>
    </source>
</reference>
<dbReference type="InterPro" id="IPR051162">
    <property type="entry name" value="T4SS_component"/>
</dbReference>
<dbReference type="Gene3D" id="3.40.50.300">
    <property type="entry name" value="P-loop containing nucleotide triphosphate hydrolases"/>
    <property type="match status" value="2"/>
</dbReference>
<evidence type="ECO:0000313" key="4">
    <source>
        <dbReference type="Proteomes" id="UP000024836"/>
    </source>
</evidence>
<dbReference type="SUPFAM" id="SSF52540">
    <property type="entry name" value="P-loop containing nucleoside triphosphate hydrolases"/>
    <property type="match status" value="1"/>
</dbReference>
<dbReference type="PANTHER" id="PTHR30121:SF6">
    <property type="entry name" value="SLR6007 PROTEIN"/>
    <property type="match status" value="1"/>
</dbReference>
<feature type="compositionally biased region" description="Polar residues" evidence="1">
    <location>
        <begin position="682"/>
        <end position="691"/>
    </location>
</feature>
<proteinExistence type="predicted"/>
<dbReference type="RefSeq" id="WP_051597975.1">
    <property type="nucleotide sequence ID" value="NZ_AQQY01000003.1"/>
</dbReference>
<keyword evidence="2" id="KW-0472">Membrane</keyword>
<feature type="transmembrane region" description="Helical" evidence="2">
    <location>
        <begin position="12"/>
        <end position="43"/>
    </location>
</feature>
<dbReference type="PATRIC" id="fig|1461693.3.peg.1191"/>
<dbReference type="PANTHER" id="PTHR30121">
    <property type="entry name" value="UNCHARACTERIZED PROTEIN YJGR-RELATED"/>
    <property type="match status" value="1"/>
</dbReference>
<sequence>MARTSGDDFFGVYASAVIVASFVGLALFVTPFLILGAALYLGIRMYRESPKRLERLAREETELLYNHARSGTVRLTEYEVEEALSQHWPKDVPVALTIQLLDVGKALFAQEGLSPEIPPPPSLCNTVEGARYRDRLARIGQARSDRSMVLSALEVISQSLAPIARAVPPLDGDVLVEVTQFVQPLGQAAQEVVAPFFQENEYNHFKALRTQLDANLQKTHRTQPIFPRDYKADDVVETYLAGTLLKELFALRTPFTIPEARRFEHTHIVAGSGHGKTQTLQYFIGKDLEDVVRRDKSVIVIDSQGDLINTILRAKTLPPHRVVLIDPEDIEYPVSLNLFSVGQERLNGYSALERERLTNSIIELYDFVLGSLLSAGMTAKQSVVFRYVTRLMFHIPDATIHTLRELMESGGTEKYRDYIEKLEGTPRRFFETEFDSKEFANTKTQVLRRLYGVLENQTFERMFSHPVSKFDMFTEMNAGKLILINTSKSLLKEQGTEIFGRFFIALIAQAAQERATLPDSDRLPVMVYVDEAQDYFDQNIGVILSQARKYKVGMTLAHQYLGQLSNGLQEAFEANTSIKLAGGVSARDARALAGQMATEPGKIQSQPKGTFATNIRGLTQNAVPISFPFFVLENLPRATKEEVATLRQHSRTAYAEPWQPMEEQEGTQGDDPAEPPSKIDSQDPTNLSSEL</sequence>
<dbReference type="AlphaFoldDB" id="A0A058ZLE5"/>
<dbReference type="eggNOG" id="COG0433">
    <property type="taxonomic scope" value="Bacteria"/>
</dbReference>
<accession>A0A058ZLE5</accession>
<keyword evidence="2" id="KW-1133">Transmembrane helix</keyword>
<dbReference type="InterPro" id="IPR027417">
    <property type="entry name" value="P-loop_NTPase"/>
</dbReference>